<feature type="compositionally biased region" description="Low complexity" evidence="4">
    <location>
        <begin position="512"/>
        <end position="521"/>
    </location>
</feature>
<dbReference type="EMBL" id="JANVFU010000003">
    <property type="protein sequence ID" value="KAJ3747195.1"/>
    <property type="molecule type" value="Genomic_DNA"/>
</dbReference>
<dbReference type="PANTHER" id="PTHR46161:SF1">
    <property type="entry name" value="NUCLEOSIDE DIPHOSPHATE KINASE HOMOLOG 5"/>
    <property type="match status" value="1"/>
</dbReference>
<feature type="region of interest" description="Disordered" evidence="4">
    <location>
        <begin position="318"/>
        <end position="540"/>
    </location>
</feature>
<evidence type="ECO:0000256" key="4">
    <source>
        <dbReference type="SAM" id="MobiDB-lite"/>
    </source>
</evidence>
<proteinExistence type="inferred from homology"/>
<dbReference type="GO" id="GO:0005929">
    <property type="term" value="C:cilium"/>
    <property type="evidence" value="ECO:0007669"/>
    <property type="project" value="TreeGrafter"/>
</dbReference>
<feature type="compositionally biased region" description="Polar residues" evidence="4">
    <location>
        <begin position="485"/>
        <end position="500"/>
    </location>
</feature>
<evidence type="ECO:0000256" key="1">
    <source>
        <dbReference type="ARBA" id="ARBA00008142"/>
    </source>
</evidence>
<evidence type="ECO:0000256" key="3">
    <source>
        <dbReference type="PROSITE-ProRule" id="PRU00706"/>
    </source>
</evidence>
<comment type="caution">
    <text evidence="3">Lacks conserved residue(s) required for the propagation of feature annotation.</text>
</comment>
<feature type="compositionally biased region" description="Low complexity" evidence="4">
    <location>
        <begin position="391"/>
        <end position="411"/>
    </location>
</feature>
<dbReference type="InterPro" id="IPR034907">
    <property type="entry name" value="NDK-like_dom"/>
</dbReference>
<name>A0A9W8P547_9AGAR</name>
<accession>A0A9W8P547</accession>
<gene>
    <name evidence="6" type="ORF">DFH05DRAFT_1392857</name>
</gene>
<evidence type="ECO:0000313" key="7">
    <source>
        <dbReference type="Proteomes" id="UP001142393"/>
    </source>
</evidence>
<feature type="domain" description="Nucleoside diphosphate kinase-like" evidence="5">
    <location>
        <begin position="40"/>
        <end position="172"/>
    </location>
</feature>
<keyword evidence="7" id="KW-1185">Reference proteome</keyword>
<dbReference type="PANTHER" id="PTHR46161">
    <property type="entry name" value="NUCLEOSIDE DIPHOSPHATE KINASE"/>
    <property type="match status" value="1"/>
</dbReference>
<dbReference type="Proteomes" id="UP001142393">
    <property type="component" value="Unassembled WGS sequence"/>
</dbReference>
<reference evidence="6 7" key="1">
    <citation type="journal article" date="2023" name="Proc. Natl. Acad. Sci. U.S.A.">
        <title>A global phylogenomic analysis of the shiitake genus Lentinula.</title>
        <authorList>
            <person name="Sierra-Patev S."/>
            <person name="Min B."/>
            <person name="Naranjo-Ortiz M."/>
            <person name="Looney B."/>
            <person name="Konkel Z."/>
            <person name="Slot J.C."/>
            <person name="Sakamoto Y."/>
            <person name="Steenwyk J.L."/>
            <person name="Rokas A."/>
            <person name="Carro J."/>
            <person name="Camarero S."/>
            <person name="Ferreira P."/>
            <person name="Molpeceres G."/>
            <person name="Ruiz-Duenas F.J."/>
            <person name="Serrano A."/>
            <person name="Henrissat B."/>
            <person name="Drula E."/>
            <person name="Hughes K.W."/>
            <person name="Mata J.L."/>
            <person name="Ishikawa N.K."/>
            <person name="Vargas-Isla R."/>
            <person name="Ushijima S."/>
            <person name="Smith C.A."/>
            <person name="Donoghue J."/>
            <person name="Ahrendt S."/>
            <person name="Andreopoulos W."/>
            <person name="He G."/>
            <person name="LaButti K."/>
            <person name="Lipzen A."/>
            <person name="Ng V."/>
            <person name="Riley R."/>
            <person name="Sandor L."/>
            <person name="Barry K."/>
            <person name="Martinez A.T."/>
            <person name="Xiao Y."/>
            <person name="Gibbons J.G."/>
            <person name="Terashima K."/>
            <person name="Grigoriev I.V."/>
            <person name="Hibbett D."/>
        </authorList>
    </citation>
    <scope>NUCLEOTIDE SEQUENCE [LARGE SCALE GENOMIC DNA]</scope>
    <source>
        <strain evidence="6 7">TFB7810</strain>
    </source>
</reference>
<organism evidence="6 7">
    <name type="scientific">Lentinula detonsa</name>
    <dbReference type="NCBI Taxonomy" id="2804962"/>
    <lineage>
        <taxon>Eukaryota</taxon>
        <taxon>Fungi</taxon>
        <taxon>Dikarya</taxon>
        <taxon>Basidiomycota</taxon>
        <taxon>Agaricomycotina</taxon>
        <taxon>Agaricomycetes</taxon>
        <taxon>Agaricomycetidae</taxon>
        <taxon>Agaricales</taxon>
        <taxon>Marasmiineae</taxon>
        <taxon>Omphalotaceae</taxon>
        <taxon>Lentinula</taxon>
    </lineage>
</organism>
<protein>
    <recommendedName>
        <fullName evidence="2">Nucleoside diphosphate kinase</fullName>
    </recommendedName>
</protein>
<evidence type="ECO:0000256" key="2">
    <source>
        <dbReference type="ARBA" id="ARBA00017632"/>
    </source>
</evidence>
<dbReference type="Pfam" id="PF00334">
    <property type="entry name" value="NDK"/>
    <property type="match status" value="1"/>
</dbReference>
<comment type="caution">
    <text evidence="6">The sequence shown here is derived from an EMBL/GenBank/DDBJ whole genome shotgun (WGS) entry which is preliminary data.</text>
</comment>
<dbReference type="SUPFAM" id="SSF54919">
    <property type="entry name" value="Nucleoside diphosphate kinase, NDK"/>
    <property type="match status" value="1"/>
</dbReference>
<feature type="region of interest" description="Disordered" evidence="4">
    <location>
        <begin position="208"/>
        <end position="248"/>
    </location>
</feature>
<dbReference type="SMART" id="SM00562">
    <property type="entry name" value="NDK"/>
    <property type="match status" value="1"/>
</dbReference>
<feature type="compositionally biased region" description="Polar residues" evidence="4">
    <location>
        <begin position="443"/>
        <end position="472"/>
    </location>
</feature>
<dbReference type="GO" id="GO:1902176">
    <property type="term" value="P:negative regulation of oxidative stress-induced intrinsic apoptotic signaling pathway"/>
    <property type="evidence" value="ECO:0007669"/>
    <property type="project" value="TreeGrafter"/>
</dbReference>
<evidence type="ECO:0000313" key="6">
    <source>
        <dbReference type="EMBL" id="KAJ3747195.1"/>
    </source>
</evidence>
<dbReference type="Gene3D" id="3.30.70.141">
    <property type="entry name" value="Nucleoside diphosphate kinase-like domain"/>
    <property type="match status" value="1"/>
</dbReference>
<dbReference type="GO" id="GO:0003341">
    <property type="term" value="P:cilium movement"/>
    <property type="evidence" value="ECO:0007669"/>
    <property type="project" value="TreeGrafter"/>
</dbReference>
<evidence type="ECO:0000259" key="5">
    <source>
        <dbReference type="SMART" id="SM00562"/>
    </source>
</evidence>
<dbReference type="InterPro" id="IPR036850">
    <property type="entry name" value="NDK-like_dom_sf"/>
</dbReference>
<comment type="similarity">
    <text evidence="1 3">Belongs to the NDK family.</text>
</comment>
<dbReference type="PROSITE" id="PS51374">
    <property type="entry name" value="NDPK_LIKE"/>
    <property type="match status" value="1"/>
</dbReference>
<dbReference type="AlphaFoldDB" id="A0A9W8P547"/>
<sequence length="540" mass="57486">MATPPLSSDAPFNFQHEETVFADNEESSVPLAPATPQPKITRTVAIIKNHALGHRFDIESKIQEASFEIVKERQMEFDVSDPDTLYELFGEDAESFSEGPVWVYVLERRRAVEVLQTLMGDTDPELAKRATPHSLRALYGVSIHQNAVMGSPDSEMAEIQIASLFASSPPFPTSDLPSDDGRFATMRSISSSILSNLRKATSDEGYAASNVTNEGSRGSGSAKGLTANGKPIFKARGLPSTHGKPDIVPRTTRAASLRAGIPLEKSPGPRKPLTKEQLAKTFANVPGHKRADTIPVASTAAPAIAPRLTKAAALRLGLPPPPPTVRKQPSTSFEGVPGHKRRESIAVAATQEPSVRPKLNKSASLRAAKDKAPPTSFMFRGPTETKLPGRSSSRLSVNDSSSNTKPSRPSSVASTRAPPNNPGRPSNVARQPINGERPLVNSRIKSSVSVTTRSNATNSANSISPVTSSPVSQAADKPKLKPRPSSVSLPPSIAPRTNKSAALRAAKKEQEAAAAAALVAKQQRRTSRPPPSSMPKSLIV</sequence>